<keyword evidence="8" id="KW-1185">Reference proteome</keyword>
<name>A0AAE3KKA3_9PSEU</name>
<feature type="domain" description="HTH tetR-type" evidence="6">
    <location>
        <begin position="30"/>
        <end position="89"/>
    </location>
</feature>
<sequence>MGDTAGGDVDSAVERLLAADLERRPRADARRNVRRLVVAARAAVAEIGVEVTAHEIARRAGVGIGTFYRRLPSREALLEAVLADTIGELVTAASRAADDPDPWHGFCEFAVAFVRLRSASCGINEALGGQCRLALDAPLAELREQVRLLVGRAQSAGVMRQDVAWQDVPFLLASVMTGERTIGLRADAEQWRRNLRVVLDGLATTGPVPLPGSPPEEPAGVQAATAAE</sequence>
<dbReference type="PANTHER" id="PTHR30055">
    <property type="entry name" value="HTH-TYPE TRANSCRIPTIONAL REGULATOR RUTR"/>
    <property type="match status" value="1"/>
</dbReference>
<evidence type="ECO:0000313" key="7">
    <source>
        <dbReference type="EMBL" id="MCP2165218.1"/>
    </source>
</evidence>
<keyword evidence="3" id="KW-0804">Transcription</keyword>
<feature type="DNA-binding region" description="H-T-H motif" evidence="4">
    <location>
        <begin position="52"/>
        <end position="71"/>
    </location>
</feature>
<dbReference type="InterPro" id="IPR049445">
    <property type="entry name" value="TetR_SbtR-like_C"/>
</dbReference>
<evidence type="ECO:0000313" key="8">
    <source>
        <dbReference type="Proteomes" id="UP001206128"/>
    </source>
</evidence>
<keyword evidence="1" id="KW-0805">Transcription regulation</keyword>
<dbReference type="InterPro" id="IPR009057">
    <property type="entry name" value="Homeodomain-like_sf"/>
</dbReference>
<dbReference type="PANTHER" id="PTHR30055:SF234">
    <property type="entry name" value="HTH-TYPE TRANSCRIPTIONAL REGULATOR BETI"/>
    <property type="match status" value="1"/>
</dbReference>
<reference evidence="7" key="1">
    <citation type="submission" date="2022-06" db="EMBL/GenBank/DDBJ databases">
        <title>Genomic Encyclopedia of Archaeal and Bacterial Type Strains, Phase II (KMG-II): from individual species to whole genera.</title>
        <authorList>
            <person name="Goeker M."/>
        </authorList>
    </citation>
    <scope>NUCLEOTIDE SEQUENCE</scope>
    <source>
        <strain evidence="7">DSM 43935</strain>
    </source>
</reference>
<organism evidence="7 8">
    <name type="scientific">Goodfellowiella coeruleoviolacea</name>
    <dbReference type="NCBI Taxonomy" id="334858"/>
    <lineage>
        <taxon>Bacteria</taxon>
        <taxon>Bacillati</taxon>
        <taxon>Actinomycetota</taxon>
        <taxon>Actinomycetes</taxon>
        <taxon>Pseudonocardiales</taxon>
        <taxon>Pseudonocardiaceae</taxon>
        <taxon>Goodfellowiella</taxon>
    </lineage>
</organism>
<comment type="caution">
    <text evidence="7">The sequence shown here is derived from an EMBL/GenBank/DDBJ whole genome shotgun (WGS) entry which is preliminary data.</text>
</comment>
<dbReference type="Gene3D" id="1.10.357.10">
    <property type="entry name" value="Tetracycline Repressor, domain 2"/>
    <property type="match status" value="1"/>
</dbReference>
<dbReference type="GO" id="GO:0000976">
    <property type="term" value="F:transcription cis-regulatory region binding"/>
    <property type="evidence" value="ECO:0007669"/>
    <property type="project" value="TreeGrafter"/>
</dbReference>
<dbReference type="InterPro" id="IPR001647">
    <property type="entry name" value="HTH_TetR"/>
</dbReference>
<dbReference type="EMBL" id="JAMTCK010000004">
    <property type="protein sequence ID" value="MCP2165218.1"/>
    <property type="molecule type" value="Genomic_DNA"/>
</dbReference>
<keyword evidence="2 4" id="KW-0238">DNA-binding</keyword>
<evidence type="ECO:0000256" key="5">
    <source>
        <dbReference type="SAM" id="MobiDB-lite"/>
    </source>
</evidence>
<evidence type="ECO:0000256" key="2">
    <source>
        <dbReference type="ARBA" id="ARBA00023125"/>
    </source>
</evidence>
<dbReference type="AlphaFoldDB" id="A0AAE3KKA3"/>
<dbReference type="SUPFAM" id="SSF46689">
    <property type="entry name" value="Homeodomain-like"/>
    <property type="match status" value="1"/>
</dbReference>
<gene>
    <name evidence="7" type="ORF">LX83_002067</name>
</gene>
<dbReference type="GO" id="GO:0003700">
    <property type="term" value="F:DNA-binding transcription factor activity"/>
    <property type="evidence" value="ECO:0007669"/>
    <property type="project" value="TreeGrafter"/>
</dbReference>
<dbReference type="Pfam" id="PF00440">
    <property type="entry name" value="TetR_N"/>
    <property type="match status" value="1"/>
</dbReference>
<proteinExistence type="predicted"/>
<dbReference type="SUPFAM" id="SSF48498">
    <property type="entry name" value="Tetracyclin repressor-like, C-terminal domain"/>
    <property type="match status" value="1"/>
</dbReference>
<evidence type="ECO:0000256" key="3">
    <source>
        <dbReference type="ARBA" id="ARBA00023163"/>
    </source>
</evidence>
<dbReference type="PROSITE" id="PS50977">
    <property type="entry name" value="HTH_TETR_2"/>
    <property type="match status" value="1"/>
</dbReference>
<dbReference type="Proteomes" id="UP001206128">
    <property type="component" value="Unassembled WGS sequence"/>
</dbReference>
<evidence type="ECO:0000256" key="1">
    <source>
        <dbReference type="ARBA" id="ARBA00023015"/>
    </source>
</evidence>
<dbReference type="InterPro" id="IPR036271">
    <property type="entry name" value="Tet_transcr_reg_TetR-rel_C_sf"/>
</dbReference>
<evidence type="ECO:0000256" key="4">
    <source>
        <dbReference type="PROSITE-ProRule" id="PRU00335"/>
    </source>
</evidence>
<dbReference type="Pfam" id="PF21597">
    <property type="entry name" value="TetR_C_43"/>
    <property type="match status" value="1"/>
</dbReference>
<protein>
    <submittedName>
        <fullName evidence="7">Transcriptional regulator, TetR family</fullName>
    </submittedName>
</protein>
<dbReference type="InterPro" id="IPR050109">
    <property type="entry name" value="HTH-type_TetR-like_transc_reg"/>
</dbReference>
<accession>A0AAE3KKA3</accession>
<feature type="region of interest" description="Disordered" evidence="5">
    <location>
        <begin position="206"/>
        <end position="228"/>
    </location>
</feature>
<evidence type="ECO:0000259" key="6">
    <source>
        <dbReference type="PROSITE" id="PS50977"/>
    </source>
</evidence>
<feature type="compositionally biased region" description="Pro residues" evidence="5">
    <location>
        <begin position="208"/>
        <end position="217"/>
    </location>
</feature>